<proteinExistence type="predicted"/>
<feature type="compositionally biased region" description="Pro residues" evidence="1">
    <location>
        <begin position="294"/>
        <end position="308"/>
    </location>
</feature>
<keyword evidence="2" id="KW-0472">Membrane</keyword>
<evidence type="ECO:0000313" key="3">
    <source>
        <dbReference type="EMBL" id="MED6188080.1"/>
    </source>
</evidence>
<evidence type="ECO:0000256" key="1">
    <source>
        <dbReference type="SAM" id="MobiDB-lite"/>
    </source>
</evidence>
<comment type="caution">
    <text evidence="3">The sequence shown here is derived from an EMBL/GenBank/DDBJ whole genome shotgun (WGS) entry which is preliminary data.</text>
</comment>
<gene>
    <name evidence="3" type="ORF">PIB30_082593</name>
</gene>
<dbReference type="Pfam" id="PF03004">
    <property type="entry name" value="Transposase_24"/>
    <property type="match status" value="1"/>
</dbReference>
<dbReference type="Proteomes" id="UP001341840">
    <property type="component" value="Unassembled WGS sequence"/>
</dbReference>
<reference evidence="3 4" key="1">
    <citation type="journal article" date="2023" name="Plants (Basel)">
        <title>Bridging the Gap: Combining Genomics and Transcriptomics Approaches to Understand Stylosanthes scabra, an Orphan Legume from the Brazilian Caatinga.</title>
        <authorList>
            <person name="Ferreira-Neto J.R.C."/>
            <person name="da Silva M.D."/>
            <person name="Binneck E."/>
            <person name="de Melo N.F."/>
            <person name="da Silva R.H."/>
            <person name="de Melo A.L.T.M."/>
            <person name="Pandolfi V."/>
            <person name="Bustamante F.O."/>
            <person name="Brasileiro-Vidal A.C."/>
            <person name="Benko-Iseppon A.M."/>
        </authorList>
    </citation>
    <scope>NUCLEOTIDE SEQUENCE [LARGE SCALE GENOMIC DNA]</scope>
    <source>
        <tissue evidence="3">Leaves</tissue>
    </source>
</reference>
<evidence type="ECO:0000313" key="4">
    <source>
        <dbReference type="Proteomes" id="UP001341840"/>
    </source>
</evidence>
<accession>A0ABU6WSY8</accession>
<dbReference type="InterPro" id="IPR004252">
    <property type="entry name" value="Probable_transposase_24"/>
</dbReference>
<sequence>MTKPWWHLSSPAFCLQIEAAFNPQRRHSFLRRRFLRRRATVAATTSTAGDLVVIAVGVLAIPAGVLTVPAIATSATILLQLPKRSAVNKVNWASSKGGFLHTGGSATIPKTRARMTRSLDRQPTNVEVFRETHTWKRDKSIVEKRADDLLTEFSANLKQATQQAQEEGDESAGTVDPNVVWRQTLSEPYKNWSGYGGSSTFDTSSHASPAGPKVVDLREQVHNLMQSLESQGQVLQQQIDKVRSLKKTLAERDAREEEHLRRLEEMQCQIAAYYGPLRPASSTAVGGSGSSTGPPLPPHPPPPPPPAQPDQGPADDDDDYEDA</sequence>
<keyword evidence="2" id="KW-1133">Transmembrane helix</keyword>
<feature type="region of interest" description="Disordered" evidence="1">
    <location>
        <begin position="279"/>
        <end position="323"/>
    </location>
</feature>
<keyword evidence="2" id="KW-0812">Transmembrane</keyword>
<feature type="transmembrane region" description="Helical" evidence="2">
    <location>
        <begin position="51"/>
        <end position="79"/>
    </location>
</feature>
<dbReference type="EMBL" id="JASCZI010182517">
    <property type="protein sequence ID" value="MED6188080.1"/>
    <property type="molecule type" value="Genomic_DNA"/>
</dbReference>
<organism evidence="3 4">
    <name type="scientific">Stylosanthes scabra</name>
    <dbReference type="NCBI Taxonomy" id="79078"/>
    <lineage>
        <taxon>Eukaryota</taxon>
        <taxon>Viridiplantae</taxon>
        <taxon>Streptophyta</taxon>
        <taxon>Embryophyta</taxon>
        <taxon>Tracheophyta</taxon>
        <taxon>Spermatophyta</taxon>
        <taxon>Magnoliopsida</taxon>
        <taxon>eudicotyledons</taxon>
        <taxon>Gunneridae</taxon>
        <taxon>Pentapetalae</taxon>
        <taxon>rosids</taxon>
        <taxon>fabids</taxon>
        <taxon>Fabales</taxon>
        <taxon>Fabaceae</taxon>
        <taxon>Papilionoideae</taxon>
        <taxon>50 kb inversion clade</taxon>
        <taxon>dalbergioids sensu lato</taxon>
        <taxon>Dalbergieae</taxon>
        <taxon>Pterocarpus clade</taxon>
        <taxon>Stylosanthes</taxon>
    </lineage>
</organism>
<feature type="compositionally biased region" description="Acidic residues" evidence="1">
    <location>
        <begin position="313"/>
        <end position="323"/>
    </location>
</feature>
<evidence type="ECO:0000256" key="2">
    <source>
        <dbReference type="SAM" id="Phobius"/>
    </source>
</evidence>
<keyword evidence="4" id="KW-1185">Reference proteome</keyword>
<protein>
    <submittedName>
        <fullName evidence="3">Uncharacterized protein</fullName>
    </submittedName>
</protein>
<name>A0ABU6WSY8_9FABA</name>